<evidence type="ECO:0008006" key="3">
    <source>
        <dbReference type="Google" id="ProtNLM"/>
    </source>
</evidence>
<evidence type="ECO:0000313" key="1">
    <source>
        <dbReference type="EMBL" id="NGP89481.1"/>
    </source>
</evidence>
<name>A0A6M1TBW2_9BACT</name>
<dbReference type="RefSeq" id="WP_165270268.1">
    <property type="nucleotide sequence ID" value="NZ_JAALLS010000020.1"/>
</dbReference>
<dbReference type="Proteomes" id="UP000479132">
    <property type="component" value="Unassembled WGS sequence"/>
</dbReference>
<keyword evidence="2" id="KW-1185">Reference proteome</keyword>
<reference evidence="1 2" key="1">
    <citation type="submission" date="2020-02" db="EMBL/GenBank/DDBJ databases">
        <title>Aliifodinibius halophilus 2W32, complete genome.</title>
        <authorList>
            <person name="Li Y."/>
            <person name="Wu S."/>
        </authorList>
    </citation>
    <scope>NUCLEOTIDE SEQUENCE [LARGE SCALE GENOMIC DNA]</scope>
    <source>
        <strain evidence="1 2">2W32</strain>
    </source>
</reference>
<comment type="caution">
    <text evidence="1">The sequence shown here is derived from an EMBL/GenBank/DDBJ whole genome shotgun (WGS) entry which is preliminary data.</text>
</comment>
<protein>
    <recommendedName>
        <fullName evidence="3">DUF481 domain-containing protein</fullName>
    </recommendedName>
</protein>
<dbReference type="AlphaFoldDB" id="A0A6M1TBW2"/>
<dbReference type="EMBL" id="JAALLS010000020">
    <property type="protein sequence ID" value="NGP89481.1"/>
    <property type="molecule type" value="Genomic_DNA"/>
</dbReference>
<organism evidence="1 2">
    <name type="scientific">Fodinibius halophilus</name>
    <dbReference type="NCBI Taxonomy" id="1736908"/>
    <lineage>
        <taxon>Bacteria</taxon>
        <taxon>Pseudomonadati</taxon>
        <taxon>Balneolota</taxon>
        <taxon>Balneolia</taxon>
        <taxon>Balneolales</taxon>
        <taxon>Balneolaceae</taxon>
        <taxon>Fodinibius</taxon>
    </lineage>
</organism>
<proteinExistence type="predicted"/>
<accession>A0A6M1TBW2</accession>
<evidence type="ECO:0000313" key="2">
    <source>
        <dbReference type="Proteomes" id="UP000479132"/>
    </source>
</evidence>
<gene>
    <name evidence="1" type="ORF">G3569_14075</name>
</gene>
<sequence length="419" mass="48318">MSHSKVSFIILFFFFLLSTESYGQEKNVTNGTINVFLDCNRCDRSYIRDKISFINYVRDKEDSQLHLLITKQRTGSGGTEYTLRYIGRGNLSSQNLTYTSPKSDTQDEERKGLVKKIKIGLLPYLSNSPVLSDLDITYEADEESAAQASAQSDKWNYWVFELDGRSYFNGEESRKNLFLSLGASADHVTKDWKVNIEYDYDYNRRQFTSTDSLGNEDTDTFITRGQRFESSVVKSLSDHWSLGILAESFSSSRNNIAFNISGSPAIEYNIFPYEEYAERRISFMYVMSAGYFDYEEETIFDKKSDFLIRPQLRGQMEFTQPWGEIEGRVNASTYLHDITKNRLDLNLELDFRIFRGLSLNLSGRYSLINDQLSIPKGDISDAEQLLDLRQQSTSYSYRGSIGIEYSFGSIYNNIVNPRF</sequence>